<evidence type="ECO:0000256" key="3">
    <source>
        <dbReference type="ARBA" id="ARBA00022771"/>
    </source>
</evidence>
<dbReference type="GO" id="GO:0006357">
    <property type="term" value="P:regulation of transcription by RNA polymerase II"/>
    <property type="evidence" value="ECO:0000318"/>
    <property type="project" value="GO_Central"/>
</dbReference>
<accession>A0A2C9VX29</accession>
<keyword evidence="7 9" id="KW-0804">Transcription</keyword>
<feature type="compositionally biased region" description="Basic and acidic residues" evidence="11">
    <location>
        <begin position="257"/>
        <end position="276"/>
    </location>
</feature>
<keyword evidence="18" id="KW-1185">Reference proteome</keyword>
<dbReference type="Gene3D" id="1.10.10.60">
    <property type="entry name" value="Homeodomain-like"/>
    <property type="match status" value="1"/>
</dbReference>
<keyword evidence="5 9" id="KW-0805">Transcription regulation</keyword>
<dbReference type="STRING" id="3983.A0A2C9VX29"/>
<dbReference type="GO" id="GO:0006338">
    <property type="term" value="P:chromatin remodeling"/>
    <property type="evidence" value="ECO:0000318"/>
    <property type="project" value="GO_Central"/>
</dbReference>
<dbReference type="InterPro" id="IPR001005">
    <property type="entry name" value="SANT/Myb"/>
</dbReference>
<keyword evidence="6" id="KW-0238">DNA-binding</keyword>
<proteinExistence type="predicted"/>
<name>A0A2C9VX29_MANES</name>
<evidence type="ECO:0000256" key="2">
    <source>
        <dbReference type="ARBA" id="ARBA00022723"/>
    </source>
</evidence>
<evidence type="ECO:0000256" key="6">
    <source>
        <dbReference type="ARBA" id="ARBA00023125"/>
    </source>
</evidence>
<evidence type="ECO:0000256" key="4">
    <source>
        <dbReference type="ARBA" id="ARBA00022833"/>
    </source>
</evidence>
<evidence type="ECO:0000259" key="14">
    <source>
        <dbReference type="PROSITE" id="PS50934"/>
    </source>
</evidence>
<dbReference type="OrthoDB" id="270417at2759"/>
<dbReference type="Pfam" id="PF00249">
    <property type="entry name" value="Myb_DNA-binding"/>
    <property type="match status" value="1"/>
</dbReference>
<dbReference type="GO" id="GO:0003682">
    <property type="term" value="F:chromatin binding"/>
    <property type="evidence" value="ECO:0000318"/>
    <property type="project" value="GO_Central"/>
</dbReference>
<evidence type="ECO:0000259" key="12">
    <source>
        <dbReference type="PROSITE" id="PS50090"/>
    </source>
</evidence>
<dbReference type="GO" id="GO:0005634">
    <property type="term" value="C:nucleus"/>
    <property type="evidence" value="ECO:0000318"/>
    <property type="project" value="GO_Central"/>
</dbReference>
<feature type="domain" description="Myb-like" evidence="12">
    <location>
        <begin position="109"/>
        <end position="152"/>
    </location>
</feature>
<sequence length="573" mass="64348">MGRSRAVARSIDEDAHHRSKRKKTGSGLESAETASTVCQEMVEGKAALYHCNYCNKDITGMIRIKCAVCPDFDLCIECFSVGAEVTPHKSSHPYRVMDNLSFPLICPDWNADEEILLLEGIEMYGFGNWTEVAEHVGTKSKLQCIDHYNAVYMNSPCFPLPDMSHVMGKSREELLAMAKGHVVIKKEFPALGGLTLEEESPSSTIIKSEAQQKDVVCQLSSSLKAEFGPSMSSSGDNTFSGAVKKASNMAQIKDSIKVEDSQSDRSVGEKKLRISGEEGPSMTELSGYNFKRQEFEIEYDNDAEQLLADMEFKDTDTNAERELKLQVLRIYSKRLDERKRRKDFILERNLLHPDAFENTLSPEEREIYQRYKVFMRFHSKEEHEELMERVIEEHRIVKRIQVLQEARAAGCRTAAEVNRFIEQKKKKEADESAKRVKESAVAALSGKVLQRPSNLKGEVDGSPRGVVRGSTGLHIGGIDSPSTIANKISSSLDDWDISGFLGADLLSESEKHLCGELRILPSQYLSMLQKMSEEIMKGTVSKKSDAHSLFKVDPSKVDKVYDMLLKRGLVKHD</sequence>
<evidence type="ECO:0000256" key="11">
    <source>
        <dbReference type="SAM" id="MobiDB-lite"/>
    </source>
</evidence>
<dbReference type="FunFam" id="1.10.10.10:FF:000087">
    <property type="entry name" value="Transcriptional adapter 2"/>
    <property type="match status" value="1"/>
</dbReference>
<dbReference type="FunFam" id="3.30.60.90:FF:000013">
    <property type="entry name" value="Transcriptional adapter"/>
    <property type="match status" value="1"/>
</dbReference>
<comment type="subcellular location">
    <subcellularLocation>
        <location evidence="1 9">Nucleus</location>
    </subcellularLocation>
</comment>
<evidence type="ECO:0000256" key="1">
    <source>
        <dbReference type="ARBA" id="ARBA00004123"/>
    </source>
</evidence>
<evidence type="ECO:0000256" key="9">
    <source>
        <dbReference type="PIRNR" id="PIRNR025024"/>
    </source>
</evidence>
<dbReference type="SMART" id="SM00291">
    <property type="entry name" value="ZnF_ZZ"/>
    <property type="match status" value="1"/>
</dbReference>
<dbReference type="GO" id="GO:0003677">
    <property type="term" value="F:DNA binding"/>
    <property type="evidence" value="ECO:0007669"/>
    <property type="project" value="UniProtKB-KW"/>
</dbReference>
<comment type="caution">
    <text evidence="17">The sequence shown here is derived from an EMBL/GenBank/DDBJ whole genome shotgun (WGS) entry which is preliminary data.</text>
</comment>
<dbReference type="InterPro" id="IPR036388">
    <property type="entry name" value="WH-like_DNA-bd_sf"/>
</dbReference>
<dbReference type="Pfam" id="PF25299">
    <property type="entry name" value="ZZ_ADA2"/>
    <property type="match status" value="1"/>
</dbReference>
<reference evidence="18" key="1">
    <citation type="journal article" date="2016" name="Nat. Biotechnol.">
        <title>Sequencing wild and cultivated cassava and related species reveals extensive interspecific hybridization and genetic diversity.</title>
        <authorList>
            <person name="Bredeson J.V."/>
            <person name="Lyons J.B."/>
            <person name="Prochnik S.E."/>
            <person name="Wu G.A."/>
            <person name="Ha C.M."/>
            <person name="Edsinger-Gonzales E."/>
            <person name="Grimwood J."/>
            <person name="Schmutz J."/>
            <person name="Rabbi I.Y."/>
            <person name="Egesi C."/>
            <person name="Nauluvula P."/>
            <person name="Lebot V."/>
            <person name="Ndunguru J."/>
            <person name="Mkamilo G."/>
            <person name="Bart R.S."/>
            <person name="Setter T.L."/>
            <person name="Gleadow R.M."/>
            <person name="Kulakow P."/>
            <person name="Ferguson M.E."/>
            <person name="Rounsley S."/>
            <person name="Rokhsar D.S."/>
        </authorList>
    </citation>
    <scope>NUCLEOTIDE SEQUENCE [LARGE SCALE GENOMIC DNA]</scope>
    <source>
        <strain evidence="18">cv. AM560-2</strain>
    </source>
</reference>
<dbReference type="PROSITE" id="PS50135">
    <property type="entry name" value="ZF_ZZ_2"/>
    <property type="match status" value="1"/>
</dbReference>
<feature type="domain" description="SWIRM" evidence="14">
    <location>
        <begin position="486"/>
        <end position="573"/>
    </location>
</feature>
<dbReference type="Pfam" id="PF22941">
    <property type="entry name" value="TADA2A-like_3rd"/>
    <property type="match status" value="1"/>
</dbReference>
<dbReference type="CDD" id="cd02335">
    <property type="entry name" value="ZZ_ADA2"/>
    <property type="match status" value="1"/>
</dbReference>
<dbReference type="PANTHER" id="PTHR12374">
    <property type="entry name" value="TRANSCRIPTIONAL ADAPTOR 2 ADA2 -RELATED"/>
    <property type="match status" value="1"/>
</dbReference>
<evidence type="ECO:0000259" key="16">
    <source>
        <dbReference type="PROSITE" id="PS51294"/>
    </source>
</evidence>
<keyword evidence="3 10" id="KW-0863">Zinc-finger</keyword>
<dbReference type="PIRSF" id="PIRSF025024">
    <property type="entry name" value="Transcriptional_adaptor_2"/>
    <property type="match status" value="1"/>
</dbReference>
<keyword evidence="4" id="KW-0862">Zinc</keyword>
<dbReference type="InterPro" id="IPR007526">
    <property type="entry name" value="SWIRM"/>
</dbReference>
<dbReference type="SMART" id="SM00717">
    <property type="entry name" value="SANT"/>
    <property type="match status" value="1"/>
</dbReference>
<feature type="region of interest" description="Disordered" evidence="11">
    <location>
        <begin position="257"/>
        <end position="280"/>
    </location>
</feature>
<dbReference type="EMBL" id="CM004391">
    <property type="protein sequence ID" value="OAY50856.1"/>
    <property type="molecule type" value="Genomic_DNA"/>
</dbReference>
<keyword evidence="2" id="KW-0479">Metal-binding</keyword>
<dbReference type="SUPFAM" id="SSF57850">
    <property type="entry name" value="RING/U-box"/>
    <property type="match status" value="1"/>
</dbReference>
<protein>
    <recommendedName>
        <fullName evidence="9">Transcriptional adapter</fullName>
    </recommendedName>
</protein>
<dbReference type="SUPFAM" id="SSF46689">
    <property type="entry name" value="Homeodomain-like"/>
    <property type="match status" value="2"/>
</dbReference>
<dbReference type="InterPro" id="IPR016827">
    <property type="entry name" value="Ada2/TADA2"/>
</dbReference>
<dbReference type="Gene3D" id="3.30.60.90">
    <property type="match status" value="1"/>
</dbReference>
<feature type="domain" description="HTH myb-type" evidence="16">
    <location>
        <begin position="109"/>
        <end position="156"/>
    </location>
</feature>
<dbReference type="PANTHER" id="PTHR12374:SF20">
    <property type="entry name" value="TRANSCRIPTIONAL ADAPTER 2-ALPHA"/>
    <property type="match status" value="1"/>
</dbReference>
<keyword evidence="8 9" id="KW-0539">Nucleus</keyword>
<evidence type="ECO:0000259" key="15">
    <source>
        <dbReference type="PROSITE" id="PS51293"/>
    </source>
</evidence>
<dbReference type="Gene3D" id="1.10.10.10">
    <property type="entry name" value="Winged helix-like DNA-binding domain superfamily/Winged helix DNA-binding domain"/>
    <property type="match status" value="1"/>
</dbReference>
<dbReference type="PROSITE" id="PS50934">
    <property type="entry name" value="SWIRM"/>
    <property type="match status" value="1"/>
</dbReference>
<dbReference type="InterPro" id="IPR043145">
    <property type="entry name" value="Znf_ZZ_sf"/>
</dbReference>
<evidence type="ECO:0000259" key="13">
    <source>
        <dbReference type="PROSITE" id="PS50135"/>
    </source>
</evidence>
<dbReference type="InterPro" id="IPR000433">
    <property type="entry name" value="Znf_ZZ"/>
</dbReference>
<evidence type="ECO:0000313" key="17">
    <source>
        <dbReference type="EMBL" id="OAY50856.1"/>
    </source>
</evidence>
<gene>
    <name evidence="17" type="ORF">MANES_05G167800v8</name>
</gene>
<dbReference type="InterPro" id="IPR055141">
    <property type="entry name" value="TADA2A_B-like_dom"/>
</dbReference>
<dbReference type="GO" id="GO:0008270">
    <property type="term" value="F:zinc ion binding"/>
    <property type="evidence" value="ECO:0007669"/>
    <property type="project" value="UniProtKB-KW"/>
</dbReference>
<dbReference type="InterPro" id="IPR009057">
    <property type="entry name" value="Homeodomain-like_sf"/>
</dbReference>
<dbReference type="CDD" id="cd00167">
    <property type="entry name" value="SANT"/>
    <property type="match status" value="1"/>
</dbReference>
<evidence type="ECO:0000256" key="5">
    <source>
        <dbReference type="ARBA" id="ARBA00023015"/>
    </source>
</evidence>
<dbReference type="InterPro" id="IPR017930">
    <property type="entry name" value="Myb_dom"/>
</dbReference>
<dbReference type="AlphaFoldDB" id="A0A2C9VX29"/>
<dbReference type="InterPro" id="IPR017884">
    <property type="entry name" value="SANT_dom"/>
</dbReference>
<feature type="domain" description="SANT" evidence="15">
    <location>
        <begin position="104"/>
        <end position="156"/>
    </location>
</feature>
<evidence type="ECO:0000256" key="10">
    <source>
        <dbReference type="PROSITE-ProRule" id="PRU00228"/>
    </source>
</evidence>
<dbReference type="FunFam" id="1.10.10.60:FF:000115">
    <property type="entry name" value="Transcriptional adapter 2"/>
    <property type="match status" value="1"/>
</dbReference>
<evidence type="ECO:0000256" key="8">
    <source>
        <dbReference type="ARBA" id="ARBA00023242"/>
    </source>
</evidence>
<dbReference type="Gramene" id="Manes.05G167800.1.v8.1">
    <property type="protein sequence ID" value="Manes.05G167800.1.v8.1.CDS"/>
    <property type="gene ID" value="Manes.05G167800.v8.1"/>
</dbReference>
<dbReference type="InterPro" id="IPR041983">
    <property type="entry name" value="ADA2-like_ZZ"/>
</dbReference>
<dbReference type="Proteomes" id="UP000091857">
    <property type="component" value="Chromosome 5"/>
</dbReference>
<dbReference type="GO" id="GO:0003713">
    <property type="term" value="F:transcription coactivator activity"/>
    <property type="evidence" value="ECO:0000318"/>
    <property type="project" value="GO_Central"/>
</dbReference>
<dbReference type="PROSITE" id="PS51294">
    <property type="entry name" value="HTH_MYB"/>
    <property type="match status" value="1"/>
</dbReference>
<dbReference type="PROSITE" id="PS51293">
    <property type="entry name" value="SANT"/>
    <property type="match status" value="1"/>
</dbReference>
<dbReference type="PROSITE" id="PS50090">
    <property type="entry name" value="MYB_LIKE"/>
    <property type="match status" value="1"/>
</dbReference>
<feature type="domain" description="ZZ-type" evidence="13">
    <location>
        <begin position="46"/>
        <end position="102"/>
    </location>
</feature>
<evidence type="ECO:0000313" key="18">
    <source>
        <dbReference type="Proteomes" id="UP000091857"/>
    </source>
</evidence>
<feature type="region of interest" description="Disordered" evidence="11">
    <location>
        <begin position="453"/>
        <end position="473"/>
    </location>
</feature>
<evidence type="ECO:0000256" key="7">
    <source>
        <dbReference type="ARBA" id="ARBA00023163"/>
    </source>
</evidence>
<dbReference type="PROSITE" id="PS01357">
    <property type="entry name" value="ZF_ZZ_1"/>
    <property type="match status" value="1"/>
</dbReference>
<feature type="region of interest" description="Disordered" evidence="11">
    <location>
        <begin position="1"/>
        <end position="28"/>
    </location>
</feature>
<organism evidence="17 18">
    <name type="scientific">Manihot esculenta</name>
    <name type="common">Cassava</name>
    <name type="synonym">Jatropha manihot</name>
    <dbReference type="NCBI Taxonomy" id="3983"/>
    <lineage>
        <taxon>Eukaryota</taxon>
        <taxon>Viridiplantae</taxon>
        <taxon>Streptophyta</taxon>
        <taxon>Embryophyta</taxon>
        <taxon>Tracheophyta</taxon>
        <taxon>Spermatophyta</taxon>
        <taxon>Magnoliopsida</taxon>
        <taxon>eudicotyledons</taxon>
        <taxon>Gunneridae</taxon>
        <taxon>Pentapetalae</taxon>
        <taxon>rosids</taxon>
        <taxon>fabids</taxon>
        <taxon>Malpighiales</taxon>
        <taxon>Euphorbiaceae</taxon>
        <taxon>Crotonoideae</taxon>
        <taxon>Manihoteae</taxon>
        <taxon>Manihot</taxon>
    </lineage>
</organism>